<dbReference type="InterPro" id="IPR023373">
    <property type="entry name" value="YmcC_sf"/>
</dbReference>
<keyword evidence="2" id="KW-1185">Reference proteome</keyword>
<reference evidence="1 2" key="1">
    <citation type="submission" date="2014-01" db="EMBL/GenBank/DDBJ databases">
        <title>Marinomonas ushuaiensis DSM 15871 Genome Sequencing.</title>
        <authorList>
            <person name="Lai Q."/>
            <person name="Shao Z.S."/>
        </authorList>
    </citation>
    <scope>NUCLEOTIDE SEQUENCE [LARGE SCALE GENOMIC DNA]</scope>
    <source>
        <strain evidence="1 2">DSM 15871</strain>
    </source>
</reference>
<gene>
    <name evidence="1" type="ORF">MUS1_02990</name>
</gene>
<proteinExistence type="predicted"/>
<dbReference type="Gene3D" id="2.40.360.10">
    <property type="entry name" value="YmcC-like"/>
    <property type="match status" value="1"/>
</dbReference>
<dbReference type="Proteomes" id="UP000054058">
    <property type="component" value="Unassembled WGS sequence"/>
</dbReference>
<dbReference type="InterPro" id="IPR021308">
    <property type="entry name" value="GfcB"/>
</dbReference>
<dbReference type="STRING" id="1122207.MUS1_02990"/>
<dbReference type="eggNOG" id="ENOG502ZAMG">
    <property type="taxonomic scope" value="Bacteria"/>
</dbReference>
<evidence type="ECO:0000313" key="1">
    <source>
        <dbReference type="EMBL" id="ETX12706.1"/>
    </source>
</evidence>
<comment type="caution">
    <text evidence="1">The sequence shown here is derived from an EMBL/GenBank/DDBJ whole genome shotgun (WGS) entry which is preliminary data.</text>
</comment>
<dbReference type="Pfam" id="PF11102">
    <property type="entry name" value="YjbF"/>
    <property type="match status" value="1"/>
</dbReference>
<dbReference type="AlphaFoldDB" id="X7EBW0"/>
<evidence type="ECO:0000313" key="2">
    <source>
        <dbReference type="Proteomes" id="UP000054058"/>
    </source>
</evidence>
<accession>X7EBW0</accession>
<dbReference type="OrthoDB" id="5591889at2"/>
<protein>
    <recommendedName>
        <fullName evidence="3">Lipoprotein</fullName>
    </recommendedName>
</protein>
<name>X7EBW0_9GAMM</name>
<dbReference type="SUPFAM" id="SSF159270">
    <property type="entry name" value="YmcC-like"/>
    <property type="match status" value="1"/>
</dbReference>
<dbReference type="EMBL" id="JAMB01000001">
    <property type="protein sequence ID" value="ETX12706.1"/>
    <property type="molecule type" value="Genomic_DNA"/>
</dbReference>
<sequence length="252" mass="28685">MSTFPLSLDKYCLFLCIFFLSGCSSNFQTAIESAKLAFEHNKGTDITKEYIQALPYSSVIVTVNDAPPILMILAFAEKNHYNNHYRLTWVSSDKGAIVTENGRITHTSGLNSANLESLHNTENDLPWIGKEEQWSAVYDWSPGYRYNFPATVKTSHIGKETITTEIWESDTDYWSEAVYFDDLNYRLTNKFWVVPSDHTSKPRVVKSIQYIGPNMDKIEILTMKHFTEPSPASELVRSSATVHISRSMSEDS</sequence>
<dbReference type="PATRIC" id="fig|1122207.3.peg.613"/>
<dbReference type="RefSeq" id="WP_036158817.1">
    <property type="nucleotide sequence ID" value="NZ_JAMB01000001.1"/>
</dbReference>
<organism evidence="1 2">
    <name type="scientific">Marinomonas ushuaiensis DSM 15871</name>
    <dbReference type="NCBI Taxonomy" id="1122207"/>
    <lineage>
        <taxon>Bacteria</taxon>
        <taxon>Pseudomonadati</taxon>
        <taxon>Pseudomonadota</taxon>
        <taxon>Gammaproteobacteria</taxon>
        <taxon>Oceanospirillales</taxon>
        <taxon>Oceanospirillaceae</taxon>
        <taxon>Marinomonas</taxon>
    </lineage>
</organism>
<evidence type="ECO:0008006" key="3">
    <source>
        <dbReference type="Google" id="ProtNLM"/>
    </source>
</evidence>